<comment type="similarity">
    <text evidence="4">Belongs to the cytochrome P450 family.</text>
</comment>
<evidence type="ECO:0000256" key="14">
    <source>
        <dbReference type="ARBA" id="ARBA00023004"/>
    </source>
</evidence>
<dbReference type="PROSITE" id="PS50011">
    <property type="entry name" value="PROTEIN_KINASE_DOM"/>
    <property type="match status" value="2"/>
</dbReference>
<dbReference type="InterPro" id="IPR001128">
    <property type="entry name" value="Cyt_P450"/>
</dbReference>
<dbReference type="FunFam" id="1.10.510.10:FF:000611">
    <property type="entry name" value="CMGC family protein kinase"/>
    <property type="match status" value="1"/>
</dbReference>
<dbReference type="GO" id="GO:0005506">
    <property type="term" value="F:iron ion binding"/>
    <property type="evidence" value="ECO:0007669"/>
    <property type="project" value="InterPro"/>
</dbReference>
<dbReference type="CDD" id="cd07829">
    <property type="entry name" value="STKc_CDK_like"/>
    <property type="match status" value="1"/>
</dbReference>
<evidence type="ECO:0000313" key="25">
    <source>
        <dbReference type="WBParaSite" id="scaffold3545_cov212.g6788"/>
    </source>
</evidence>
<protein>
    <recommendedName>
        <fullName evidence="5">non-specific serine/threonine protein kinase</fullName>
        <ecNumber evidence="5">2.7.11.1</ecNumber>
    </recommendedName>
</protein>
<evidence type="ECO:0000256" key="15">
    <source>
        <dbReference type="ARBA" id="ARBA00023033"/>
    </source>
</evidence>
<evidence type="ECO:0000256" key="16">
    <source>
        <dbReference type="ARBA" id="ARBA00023273"/>
    </source>
</evidence>
<evidence type="ECO:0000256" key="18">
    <source>
        <dbReference type="ARBA" id="ARBA00048679"/>
    </source>
</evidence>
<comment type="catalytic activity">
    <reaction evidence="17">
        <text>L-threonyl-[protein] + ATP = O-phospho-L-threonyl-[protein] + ADP + H(+)</text>
        <dbReference type="Rhea" id="RHEA:46608"/>
        <dbReference type="Rhea" id="RHEA-COMP:11060"/>
        <dbReference type="Rhea" id="RHEA-COMP:11605"/>
        <dbReference type="ChEBI" id="CHEBI:15378"/>
        <dbReference type="ChEBI" id="CHEBI:30013"/>
        <dbReference type="ChEBI" id="CHEBI:30616"/>
        <dbReference type="ChEBI" id="CHEBI:61977"/>
        <dbReference type="ChEBI" id="CHEBI:456216"/>
        <dbReference type="EC" id="2.7.11.1"/>
    </reaction>
</comment>
<dbReference type="Gene3D" id="1.10.510.10">
    <property type="entry name" value="Transferase(Phosphotransferase) domain 1"/>
    <property type="match status" value="2"/>
</dbReference>
<dbReference type="GO" id="GO:0016705">
    <property type="term" value="F:oxidoreductase activity, acting on paired donors, with incorporation or reduction of molecular oxygen"/>
    <property type="evidence" value="ECO:0007669"/>
    <property type="project" value="InterPro"/>
</dbReference>
<evidence type="ECO:0000256" key="2">
    <source>
        <dbReference type="ARBA" id="ARBA00001971"/>
    </source>
</evidence>
<dbReference type="SMART" id="SM00220">
    <property type="entry name" value="S_TKc"/>
    <property type="match status" value="2"/>
</dbReference>
<dbReference type="GO" id="GO:0020037">
    <property type="term" value="F:heme binding"/>
    <property type="evidence" value="ECO:0007669"/>
    <property type="project" value="InterPro"/>
</dbReference>
<comment type="cofactor">
    <cofactor evidence="2 19">
        <name>heme</name>
        <dbReference type="ChEBI" id="CHEBI:30413"/>
    </cofactor>
</comment>
<comment type="cofactor">
    <cofactor evidence="1">
        <name>Mg(2+)</name>
        <dbReference type="ChEBI" id="CHEBI:18420"/>
    </cofactor>
</comment>
<evidence type="ECO:0000256" key="22">
    <source>
        <dbReference type="SAM" id="Phobius"/>
    </source>
</evidence>
<keyword evidence="14 19" id="KW-0408">Iron</keyword>
<evidence type="ECO:0000256" key="6">
    <source>
        <dbReference type="ARBA" id="ARBA00022527"/>
    </source>
</evidence>
<dbReference type="PROSITE" id="PS00108">
    <property type="entry name" value="PROTEIN_KINASE_ST"/>
    <property type="match status" value="1"/>
</dbReference>
<dbReference type="Gene3D" id="3.30.200.20">
    <property type="entry name" value="Phosphorylase Kinase, domain 1"/>
    <property type="match status" value="2"/>
</dbReference>
<dbReference type="PROSITE" id="PS00086">
    <property type="entry name" value="CYTOCHROME_P450"/>
    <property type="match status" value="1"/>
</dbReference>
<dbReference type="SUPFAM" id="SSF48264">
    <property type="entry name" value="Cytochrome P450"/>
    <property type="match status" value="1"/>
</dbReference>
<dbReference type="InterPro" id="IPR011009">
    <property type="entry name" value="Kinase-like_dom_sf"/>
</dbReference>
<evidence type="ECO:0000256" key="4">
    <source>
        <dbReference type="ARBA" id="ARBA00010617"/>
    </source>
</evidence>
<keyword evidence="15" id="KW-0560">Oxidoreductase</keyword>
<feature type="compositionally biased region" description="Low complexity" evidence="21">
    <location>
        <begin position="1067"/>
        <end position="1078"/>
    </location>
</feature>
<feature type="binding site" description="axial binding residue" evidence="19">
    <location>
        <position position="444"/>
    </location>
    <ligand>
        <name>heme</name>
        <dbReference type="ChEBI" id="CHEBI:30413"/>
    </ligand>
    <ligandPart>
        <name>Fe</name>
        <dbReference type="ChEBI" id="CHEBI:18248"/>
    </ligandPart>
</feature>
<evidence type="ECO:0000256" key="13">
    <source>
        <dbReference type="ARBA" id="ARBA00022842"/>
    </source>
</evidence>
<sequence length="1195" mass="137911">MLIAPQFLLFSFIIFCAILLYRHIKLRSQLINVPSPRSWMLFGHVLIIKPDMEGFIDQLMGMAQLYPQHPRMTLFWFGTIPTLMIYSARLVESLFSNNNHINKGMFYDMFRPWLGNGLLTNTGEGWRARRKLLTPTFHHEILKSFVNVFNYQADILVRKLHTLVGKTEGHIDDITPLISLCTLDIICETSMGRSVNAQQEEDSDYVKAVLCINDIIQNRQKNPLVWPDLFFWHFGAGRKHEWSLNILKSFTRKVIIERKVERKQQRINQEINIERRLAFLDLLLKMEENGDLSENDVQEEVDTFMFEGHDTTAAAITWSLFMLGCHLEYQQKCYEEIQSVCGDSDNLSFETLGKLCFLECFIKESLRLYPSVPLITRRLNSDAEIGGHFFPADTQIVINIYQIHRDPEHWDDAEKFMPERFLTDNIKDRHPFAFVPFSAGSRNCIGQRFALLEEKTVLSWILRNFHVKSLLRRDQLRTKAELILRQAKPVKIGCEGVPSTCIREVCLLKELTHPNIVHLEDVMIHKGRKLYLIFEFIDQDLKMLLERLSPRPLPVPNVKSFIWQMLQALAYCHTHRVVHRDLKPQNLLVKNDGTIKLADFGLARAFSLPSRCYTHEVVTLWYRAPEVLLGALYYSTAVDIWSLACIFAECLRNEPLFKGDSEIDQLFKIFQILGTPNSKRRDMRELITILDEDGIELLKQIYRMTKKVGDGTFGEVSLAIKLDTGDVVAIKRMKKKFYSWDEAMNLREVKSLKKLNHPNIIRLREVIRENDILYFVFEFMQENLYELMKERDRYFPENSIRNIIYQVLQGLSYMHRNGFFHRDMKPENIMCNGTELIKVADFGLAREIRSRPPFTDYTFYNSPIDLWALGCIMAELYMLRPLFPGTSELDQIFKIINVLGTPTKEEWPEGYRLATAMNFSFHQSSGVPLKSIVNTASDDAIKLMSDFLAWCPEKRPTAVNSLKYPYFQVSQKMGAPILSQPATSTIRKNSAGSTQSDSKLVTNNKRITQKAAKMTQKEKEQQKIERIRNSESAKTENTTQIRGPDRNRNLSLKGVESIAELIFDTNNGNNRTNVNPKNQKMPGSELPSSGKREQLSMSAKKAKEIYLSIKSDIISGNNKTTQLPPALGPKQGNENNNSVIQQARTGVQARFEYAYGYVPSFGGNANNNRQQQQTTAPQISTNVGRVNWAAKYQRN</sequence>
<dbReference type="PROSITE" id="PS00107">
    <property type="entry name" value="PROTEIN_KINASE_ATP"/>
    <property type="match status" value="1"/>
</dbReference>
<dbReference type="InterPro" id="IPR017441">
    <property type="entry name" value="Protein_kinase_ATP_BS"/>
</dbReference>
<evidence type="ECO:0000256" key="19">
    <source>
        <dbReference type="PIRSR" id="PIRSR602401-1"/>
    </source>
</evidence>
<evidence type="ECO:0000256" key="21">
    <source>
        <dbReference type="SAM" id="MobiDB-lite"/>
    </source>
</evidence>
<evidence type="ECO:0000256" key="3">
    <source>
        <dbReference type="ARBA" id="ARBA00004138"/>
    </source>
</evidence>
<keyword evidence="8" id="KW-0808">Transferase</keyword>
<dbReference type="InterPro" id="IPR017972">
    <property type="entry name" value="Cyt_P450_CS"/>
</dbReference>
<dbReference type="GO" id="GO:0005524">
    <property type="term" value="F:ATP binding"/>
    <property type="evidence" value="ECO:0007669"/>
    <property type="project" value="UniProtKB-UniRule"/>
</dbReference>
<evidence type="ECO:0000256" key="17">
    <source>
        <dbReference type="ARBA" id="ARBA00047899"/>
    </source>
</evidence>
<evidence type="ECO:0000259" key="23">
    <source>
        <dbReference type="PROSITE" id="PS50011"/>
    </source>
</evidence>
<keyword evidence="22" id="KW-0812">Transmembrane</keyword>
<accession>A0A915MB83</accession>
<dbReference type="GO" id="GO:0006950">
    <property type="term" value="P:response to stress"/>
    <property type="evidence" value="ECO:0007669"/>
    <property type="project" value="UniProtKB-ARBA"/>
</dbReference>
<evidence type="ECO:0000256" key="8">
    <source>
        <dbReference type="ARBA" id="ARBA00022679"/>
    </source>
</evidence>
<evidence type="ECO:0000256" key="20">
    <source>
        <dbReference type="PROSITE-ProRule" id="PRU10141"/>
    </source>
</evidence>
<dbReference type="SUPFAM" id="SSF56112">
    <property type="entry name" value="Protein kinase-like (PK-like)"/>
    <property type="match status" value="2"/>
</dbReference>
<reference evidence="25" key="1">
    <citation type="submission" date="2022-11" db="UniProtKB">
        <authorList>
            <consortium name="WormBaseParasite"/>
        </authorList>
    </citation>
    <scope>IDENTIFICATION</scope>
</reference>
<keyword evidence="16" id="KW-0966">Cell projection</keyword>
<dbReference type="InterPro" id="IPR000719">
    <property type="entry name" value="Prot_kinase_dom"/>
</dbReference>
<evidence type="ECO:0000256" key="1">
    <source>
        <dbReference type="ARBA" id="ARBA00001946"/>
    </source>
</evidence>
<dbReference type="PRINTS" id="PR00385">
    <property type="entry name" value="P450"/>
</dbReference>
<feature type="binding site" evidence="20">
    <location>
        <position position="731"/>
    </location>
    <ligand>
        <name>ATP</name>
        <dbReference type="ChEBI" id="CHEBI:30616"/>
    </ligand>
</feature>
<comment type="subcellular location">
    <subcellularLocation>
        <location evidence="3">Cell projection</location>
        <location evidence="3">Cilium</location>
    </subcellularLocation>
</comment>
<feature type="domain" description="Protein kinase" evidence="23">
    <location>
        <begin position="434"/>
        <end position="713"/>
    </location>
</feature>
<dbReference type="GO" id="GO:0004674">
    <property type="term" value="F:protein serine/threonine kinase activity"/>
    <property type="evidence" value="ECO:0007669"/>
    <property type="project" value="UniProtKB-KW"/>
</dbReference>
<dbReference type="AlphaFoldDB" id="A0A915MB83"/>
<keyword evidence="6" id="KW-0723">Serine/threonine-protein kinase</keyword>
<feature type="region of interest" description="Disordered" evidence="21">
    <location>
        <begin position="1067"/>
        <end position="1093"/>
    </location>
</feature>
<keyword evidence="9 19" id="KW-0479">Metal-binding</keyword>
<keyword evidence="15" id="KW-0503">Monooxygenase</keyword>
<keyword evidence="22" id="KW-0472">Membrane</keyword>
<dbReference type="GO" id="GO:0005929">
    <property type="term" value="C:cilium"/>
    <property type="evidence" value="ECO:0007669"/>
    <property type="project" value="UniProtKB-SubCell"/>
</dbReference>
<dbReference type="PANTHER" id="PTHR24291:SF194">
    <property type="entry name" value="CYTOCHROME P450 FAMILY"/>
    <property type="match status" value="1"/>
</dbReference>
<dbReference type="WBParaSite" id="scaffold3545_cov212.g6788">
    <property type="protein sequence ID" value="scaffold3545_cov212.g6788"/>
    <property type="gene ID" value="scaffold3545_cov212.g6788"/>
</dbReference>
<dbReference type="CDD" id="cd07830">
    <property type="entry name" value="STKc_MAK_like"/>
    <property type="match status" value="1"/>
</dbReference>
<dbReference type="InterPro" id="IPR001245">
    <property type="entry name" value="Ser-Thr/Tyr_kinase_cat_dom"/>
</dbReference>
<comment type="catalytic activity">
    <reaction evidence="18">
        <text>L-seryl-[protein] + ATP = O-phospho-L-seryl-[protein] + ADP + H(+)</text>
        <dbReference type="Rhea" id="RHEA:17989"/>
        <dbReference type="Rhea" id="RHEA-COMP:9863"/>
        <dbReference type="Rhea" id="RHEA-COMP:11604"/>
        <dbReference type="ChEBI" id="CHEBI:15378"/>
        <dbReference type="ChEBI" id="CHEBI:29999"/>
        <dbReference type="ChEBI" id="CHEBI:30616"/>
        <dbReference type="ChEBI" id="CHEBI:83421"/>
        <dbReference type="ChEBI" id="CHEBI:456216"/>
        <dbReference type="EC" id="2.7.11.1"/>
    </reaction>
</comment>
<dbReference type="Pfam" id="PF00067">
    <property type="entry name" value="p450"/>
    <property type="match status" value="1"/>
</dbReference>
<evidence type="ECO:0000256" key="5">
    <source>
        <dbReference type="ARBA" id="ARBA00012513"/>
    </source>
</evidence>
<name>A0A915MB83_MELJA</name>
<keyword evidence="11" id="KW-0418">Kinase</keyword>
<keyword evidence="10 20" id="KW-0547">Nucleotide-binding</keyword>
<dbReference type="InterPro" id="IPR008271">
    <property type="entry name" value="Ser/Thr_kinase_AS"/>
</dbReference>
<evidence type="ECO:0000256" key="7">
    <source>
        <dbReference type="ARBA" id="ARBA00022617"/>
    </source>
</evidence>
<keyword evidence="13" id="KW-0460">Magnesium</keyword>
<feature type="transmembrane region" description="Helical" evidence="22">
    <location>
        <begin position="6"/>
        <end position="24"/>
    </location>
</feature>
<dbReference type="Gene3D" id="1.10.630.10">
    <property type="entry name" value="Cytochrome P450"/>
    <property type="match status" value="1"/>
</dbReference>
<dbReference type="PRINTS" id="PR00463">
    <property type="entry name" value="EP450I"/>
</dbReference>
<dbReference type="InterPro" id="IPR050196">
    <property type="entry name" value="Cytochrome_P450_Monoox"/>
</dbReference>
<evidence type="ECO:0000256" key="11">
    <source>
        <dbReference type="ARBA" id="ARBA00022777"/>
    </source>
</evidence>
<organism evidence="24 25">
    <name type="scientific">Meloidogyne javanica</name>
    <name type="common">Root-knot nematode worm</name>
    <dbReference type="NCBI Taxonomy" id="6303"/>
    <lineage>
        <taxon>Eukaryota</taxon>
        <taxon>Metazoa</taxon>
        <taxon>Ecdysozoa</taxon>
        <taxon>Nematoda</taxon>
        <taxon>Chromadorea</taxon>
        <taxon>Rhabditida</taxon>
        <taxon>Tylenchina</taxon>
        <taxon>Tylenchomorpha</taxon>
        <taxon>Tylenchoidea</taxon>
        <taxon>Meloidogynidae</taxon>
        <taxon>Meloidogyninae</taxon>
        <taxon>Meloidogyne</taxon>
        <taxon>Meloidogyne incognita group</taxon>
    </lineage>
</organism>
<evidence type="ECO:0000256" key="9">
    <source>
        <dbReference type="ARBA" id="ARBA00022723"/>
    </source>
</evidence>
<keyword evidence="12 20" id="KW-0067">ATP-binding</keyword>
<evidence type="ECO:0000313" key="24">
    <source>
        <dbReference type="Proteomes" id="UP000887561"/>
    </source>
</evidence>
<dbReference type="GO" id="GO:0004497">
    <property type="term" value="F:monooxygenase activity"/>
    <property type="evidence" value="ECO:0007669"/>
    <property type="project" value="UniProtKB-KW"/>
</dbReference>
<dbReference type="EC" id="2.7.11.1" evidence="5"/>
<keyword evidence="24" id="KW-1185">Reference proteome</keyword>
<dbReference type="Pfam" id="PF07714">
    <property type="entry name" value="PK_Tyr_Ser-Thr"/>
    <property type="match status" value="1"/>
</dbReference>
<dbReference type="FunFam" id="3.30.200.20:FF:000071">
    <property type="entry name" value="serine/threonine-protein kinase MAK isoform X1"/>
    <property type="match status" value="1"/>
</dbReference>
<dbReference type="PANTHER" id="PTHR24291">
    <property type="entry name" value="CYTOCHROME P450 FAMILY 4"/>
    <property type="match status" value="1"/>
</dbReference>
<evidence type="ECO:0000256" key="12">
    <source>
        <dbReference type="ARBA" id="ARBA00022840"/>
    </source>
</evidence>
<dbReference type="Pfam" id="PF00069">
    <property type="entry name" value="Pkinase"/>
    <property type="match status" value="1"/>
</dbReference>
<dbReference type="InterPro" id="IPR036396">
    <property type="entry name" value="Cyt_P450_sf"/>
</dbReference>
<dbReference type="Proteomes" id="UP000887561">
    <property type="component" value="Unplaced"/>
</dbReference>
<feature type="domain" description="Protein kinase" evidence="23">
    <location>
        <begin position="702"/>
        <end position="967"/>
    </location>
</feature>
<proteinExistence type="inferred from homology"/>
<keyword evidence="7 19" id="KW-0349">Heme</keyword>
<dbReference type="InterPro" id="IPR002401">
    <property type="entry name" value="Cyt_P450_E_grp-I"/>
</dbReference>
<evidence type="ECO:0000256" key="10">
    <source>
        <dbReference type="ARBA" id="ARBA00022741"/>
    </source>
</evidence>
<keyword evidence="22" id="KW-1133">Transmembrane helix</keyword>